<feature type="transmembrane region" description="Helical" evidence="1">
    <location>
        <begin position="240"/>
        <end position="259"/>
    </location>
</feature>
<dbReference type="PANTHER" id="PTHR30590:SF2">
    <property type="entry name" value="INNER MEMBRANE PROTEIN"/>
    <property type="match status" value="1"/>
</dbReference>
<name>A0A2A2MIS2_9GAMM</name>
<dbReference type="AlphaFoldDB" id="A0A2A2MIS2"/>
<dbReference type="Pfam" id="PF04235">
    <property type="entry name" value="DUF418"/>
    <property type="match status" value="1"/>
</dbReference>
<proteinExistence type="predicted"/>
<evidence type="ECO:0000313" key="3">
    <source>
        <dbReference type="EMBL" id="PAV98865.1"/>
    </source>
</evidence>
<gene>
    <name evidence="3" type="ORF">CJD50_02265</name>
</gene>
<dbReference type="Proteomes" id="UP000218796">
    <property type="component" value="Unassembled WGS sequence"/>
</dbReference>
<feature type="transmembrane region" description="Helical" evidence="1">
    <location>
        <begin position="55"/>
        <end position="78"/>
    </location>
</feature>
<dbReference type="NCBIfam" id="NF008093">
    <property type="entry name" value="PRK10835.1"/>
    <property type="match status" value="1"/>
</dbReference>
<dbReference type="PANTHER" id="PTHR30590">
    <property type="entry name" value="INNER MEMBRANE PROTEIN"/>
    <property type="match status" value="1"/>
</dbReference>
<keyword evidence="4" id="KW-1185">Reference proteome</keyword>
<protein>
    <submittedName>
        <fullName evidence="3">DUF418 family protein</fullName>
    </submittedName>
</protein>
<dbReference type="EMBL" id="NQMS01000001">
    <property type="protein sequence ID" value="PAV98865.1"/>
    <property type="molecule type" value="Genomic_DNA"/>
</dbReference>
<reference evidence="3 4" key="1">
    <citation type="submission" date="2017-08" db="EMBL/GenBank/DDBJ databases">
        <title>Draft Genome Sequence of Hafnia alvei CITHA-6 Isolated from Raw Bovine Milk.</title>
        <authorList>
            <person name="Culligan E.P."/>
            <person name="Mcsweeney A."/>
            <person name="O'Doherty C."/>
            <person name="Gleeson E."/>
            <person name="O'Riordan D."/>
            <person name="Sleator R.D."/>
        </authorList>
    </citation>
    <scope>NUCLEOTIDE SEQUENCE [LARGE SCALE GENOMIC DNA]</scope>
    <source>
        <strain evidence="3 4">CITHA-6</strain>
    </source>
</reference>
<evidence type="ECO:0000313" key="4">
    <source>
        <dbReference type="Proteomes" id="UP000218796"/>
    </source>
</evidence>
<keyword evidence="1" id="KW-1133">Transmembrane helix</keyword>
<feature type="transmembrane region" description="Helical" evidence="1">
    <location>
        <begin position="345"/>
        <end position="363"/>
    </location>
</feature>
<feature type="transmembrane region" description="Helical" evidence="1">
    <location>
        <begin position="141"/>
        <end position="160"/>
    </location>
</feature>
<feature type="domain" description="DUF418" evidence="2">
    <location>
        <begin position="222"/>
        <end position="380"/>
    </location>
</feature>
<feature type="transmembrane region" description="Helical" evidence="1">
    <location>
        <begin position="279"/>
        <end position="296"/>
    </location>
</feature>
<evidence type="ECO:0000256" key="1">
    <source>
        <dbReference type="SAM" id="Phobius"/>
    </source>
</evidence>
<feature type="transmembrane region" description="Helical" evidence="1">
    <location>
        <begin position="90"/>
        <end position="108"/>
    </location>
</feature>
<organism evidence="3 4">
    <name type="scientific">Hafnia paralvei</name>
    <dbReference type="NCBI Taxonomy" id="546367"/>
    <lineage>
        <taxon>Bacteria</taxon>
        <taxon>Pseudomonadati</taxon>
        <taxon>Pseudomonadota</taxon>
        <taxon>Gammaproteobacteria</taxon>
        <taxon>Enterobacterales</taxon>
        <taxon>Hafniaceae</taxon>
        <taxon>Hafnia</taxon>
    </lineage>
</organism>
<keyword evidence="1" id="KW-0812">Transmembrane</keyword>
<feature type="transmembrane region" description="Helical" evidence="1">
    <location>
        <begin position="16"/>
        <end position="35"/>
    </location>
</feature>
<feature type="transmembrane region" description="Helical" evidence="1">
    <location>
        <begin position="316"/>
        <end position="333"/>
    </location>
</feature>
<dbReference type="InterPro" id="IPR052529">
    <property type="entry name" value="Bact_Transport_Assoc"/>
</dbReference>
<sequence>MVKPTQLKSRIGTLDFARGLAILFILLMNITGFGLPKAAYLNPAYNGLPDGADTLTWGILHIFVQGKFLAMFAFLFGAGLQLLMPKGKQWLRARLSWLVLFGLVHAIFFWDGDILLAYGLIGLISWRMIRDAGSTLQLLRTGLVLYAIGLGLLLLLGLVAGPEPSSFWLPGYAAIQYEEIWKVHGGWEAWRNRSDLLSANLMALAVQYGWQLAGLMLTGAALMRSGWLSGNFSQRHYRRMALWSLLVGLCIQIPTTLAQWLNDWEYHVSGYLLQVPSELAAPLMMIGYVSLIYGFWPQLSRLKMAYALRQVGRMALSNYLLQTLLCTTLFYHLGMFNQWSRSTLLWVVPAVWLINILFSLFWLSHFKQGPVEWLWRKLTVLGSRSVQQNNL</sequence>
<keyword evidence="1" id="KW-0472">Membrane</keyword>
<evidence type="ECO:0000259" key="2">
    <source>
        <dbReference type="Pfam" id="PF04235"/>
    </source>
</evidence>
<feature type="transmembrane region" description="Helical" evidence="1">
    <location>
        <begin position="114"/>
        <end position="129"/>
    </location>
</feature>
<accession>A0A2A2MIS2</accession>
<comment type="caution">
    <text evidence="3">The sequence shown here is derived from an EMBL/GenBank/DDBJ whole genome shotgun (WGS) entry which is preliminary data.</text>
</comment>
<dbReference type="InterPro" id="IPR007349">
    <property type="entry name" value="DUF418"/>
</dbReference>
<feature type="transmembrane region" description="Helical" evidence="1">
    <location>
        <begin position="208"/>
        <end position="228"/>
    </location>
</feature>